<evidence type="ECO:0000256" key="2">
    <source>
        <dbReference type="ARBA" id="ARBA00009777"/>
    </source>
</evidence>
<reference evidence="11" key="1">
    <citation type="submission" date="2017-02" db="EMBL/GenBank/DDBJ databases">
        <authorList>
            <person name="Varghese N."/>
            <person name="Submissions S."/>
        </authorList>
    </citation>
    <scope>NUCLEOTIDE SEQUENCE [LARGE SCALE GENOMIC DNA]</scope>
    <source>
        <strain evidence="11">USBA 833</strain>
    </source>
</reference>
<sequence length="280" mass="31909">MKAMIFNIQRYSLHDGEGIRTVIFFKGCPLTCPWCSNPESQKLEKEIMRRQSLCIGCSSTNCYKCNKDPKDCPTGALERIGKEMTLREVLDEVNKDAVFFDSTGGGVTLSGGEPLLQGEFIVELLKELKKIGIHTAIETTGMGRQDIIIEMSKHIDTVLWDFKIMDKRLAKEVVNQDIDVMKNNFETLIKNSNKVEVIPRIPLIPHYTANIENIQKILDYISKFDLKLVHILPFHQYGSSKYKALGEEYKLKDVKTLDKNEIEEINKFIECKGFKVIIGG</sequence>
<dbReference type="InterPro" id="IPR013785">
    <property type="entry name" value="Aldolase_TIM"/>
</dbReference>
<dbReference type="PROSITE" id="PS51918">
    <property type="entry name" value="RADICAL_SAM"/>
    <property type="match status" value="1"/>
</dbReference>
<keyword evidence="3" id="KW-0004">4Fe-4S</keyword>
<evidence type="ECO:0000256" key="5">
    <source>
        <dbReference type="ARBA" id="ARBA00022723"/>
    </source>
</evidence>
<keyword evidence="6" id="KW-0560">Oxidoreductase</keyword>
<keyword evidence="5" id="KW-0479">Metal-binding</keyword>
<dbReference type="SFLD" id="SFLDS00029">
    <property type="entry name" value="Radical_SAM"/>
    <property type="match status" value="1"/>
</dbReference>
<evidence type="ECO:0000259" key="9">
    <source>
        <dbReference type="PROSITE" id="PS51918"/>
    </source>
</evidence>
<dbReference type="CDD" id="cd01335">
    <property type="entry name" value="Radical_SAM"/>
    <property type="match status" value="1"/>
</dbReference>
<dbReference type="SFLD" id="SFLDG01066">
    <property type="entry name" value="organic_radical-activating_enz"/>
    <property type="match status" value="1"/>
</dbReference>
<keyword evidence="8" id="KW-0411">Iron-sulfur</keyword>
<dbReference type="Gene3D" id="3.20.20.70">
    <property type="entry name" value="Aldolase class I"/>
    <property type="match status" value="1"/>
</dbReference>
<evidence type="ECO:0000256" key="1">
    <source>
        <dbReference type="ARBA" id="ARBA00001966"/>
    </source>
</evidence>
<dbReference type="GO" id="GO:0046872">
    <property type="term" value="F:metal ion binding"/>
    <property type="evidence" value="ECO:0007669"/>
    <property type="project" value="UniProtKB-KW"/>
</dbReference>
<organism evidence="10 11">
    <name type="scientific">Caloramator quimbayensis</name>
    <dbReference type="NCBI Taxonomy" id="1147123"/>
    <lineage>
        <taxon>Bacteria</taxon>
        <taxon>Bacillati</taxon>
        <taxon>Bacillota</taxon>
        <taxon>Clostridia</taxon>
        <taxon>Eubacteriales</taxon>
        <taxon>Clostridiaceae</taxon>
        <taxon>Caloramator</taxon>
    </lineage>
</organism>
<dbReference type="STRING" id="1147123.SAMN05443428_102172"/>
<dbReference type="InterPro" id="IPR012839">
    <property type="entry name" value="Organic_radical_activase"/>
</dbReference>
<dbReference type="Proteomes" id="UP000190105">
    <property type="component" value="Unassembled WGS sequence"/>
</dbReference>
<evidence type="ECO:0000256" key="8">
    <source>
        <dbReference type="ARBA" id="ARBA00023014"/>
    </source>
</evidence>
<keyword evidence="11" id="KW-1185">Reference proteome</keyword>
<evidence type="ECO:0000256" key="3">
    <source>
        <dbReference type="ARBA" id="ARBA00022485"/>
    </source>
</evidence>
<keyword evidence="4" id="KW-0949">S-adenosyl-L-methionine</keyword>
<evidence type="ECO:0000256" key="4">
    <source>
        <dbReference type="ARBA" id="ARBA00022691"/>
    </source>
</evidence>
<dbReference type="PANTHER" id="PTHR30352">
    <property type="entry name" value="PYRUVATE FORMATE-LYASE-ACTIVATING ENZYME"/>
    <property type="match status" value="1"/>
</dbReference>
<dbReference type="PIRSF" id="PIRSF000371">
    <property type="entry name" value="PFL_act_enz"/>
    <property type="match status" value="1"/>
</dbReference>
<evidence type="ECO:0000313" key="11">
    <source>
        <dbReference type="Proteomes" id="UP000190105"/>
    </source>
</evidence>
<dbReference type="EMBL" id="FUYH01000002">
    <property type="protein sequence ID" value="SKA78690.1"/>
    <property type="molecule type" value="Genomic_DNA"/>
</dbReference>
<proteinExistence type="inferred from homology"/>
<keyword evidence="7" id="KW-0408">Iron</keyword>
<evidence type="ECO:0000256" key="7">
    <source>
        <dbReference type="ARBA" id="ARBA00023004"/>
    </source>
</evidence>
<dbReference type="InterPro" id="IPR058240">
    <property type="entry name" value="rSAM_sf"/>
</dbReference>
<keyword evidence="10" id="KW-0670">Pyruvate</keyword>
<comment type="similarity">
    <text evidence="2">Belongs to the organic radical-activating enzymes family.</text>
</comment>
<dbReference type="PANTHER" id="PTHR30352:SF4">
    <property type="entry name" value="PYRUVATE FORMATE-LYASE 2-ACTIVATING ENZYME"/>
    <property type="match status" value="1"/>
</dbReference>
<feature type="domain" description="Radical SAM core" evidence="9">
    <location>
        <begin position="14"/>
        <end position="275"/>
    </location>
</feature>
<dbReference type="AlphaFoldDB" id="A0A1T4WMU9"/>
<keyword evidence="10" id="KW-0456">Lyase</keyword>
<dbReference type="Pfam" id="PF04055">
    <property type="entry name" value="Radical_SAM"/>
    <property type="match status" value="1"/>
</dbReference>
<evidence type="ECO:0000313" key="10">
    <source>
        <dbReference type="EMBL" id="SKA78690.1"/>
    </source>
</evidence>
<dbReference type="PROSITE" id="PS01087">
    <property type="entry name" value="RADICAL_ACTIVATING"/>
    <property type="match status" value="1"/>
</dbReference>
<dbReference type="GO" id="GO:0016829">
    <property type="term" value="F:lyase activity"/>
    <property type="evidence" value="ECO:0007669"/>
    <property type="project" value="UniProtKB-KW"/>
</dbReference>
<comment type="cofactor">
    <cofactor evidence="1">
        <name>[4Fe-4S] cluster</name>
        <dbReference type="ChEBI" id="CHEBI:49883"/>
    </cofactor>
</comment>
<dbReference type="RefSeq" id="WP_179122157.1">
    <property type="nucleotide sequence ID" value="NZ_FUYH01000002.1"/>
</dbReference>
<dbReference type="InterPro" id="IPR034457">
    <property type="entry name" value="Organic_radical-activating"/>
</dbReference>
<accession>A0A1T4WMU9</accession>
<name>A0A1T4WMU9_9CLOT</name>
<dbReference type="NCBIfam" id="TIGR02494">
    <property type="entry name" value="PFLE_PFLC"/>
    <property type="match status" value="1"/>
</dbReference>
<dbReference type="InterPro" id="IPR007197">
    <property type="entry name" value="rSAM"/>
</dbReference>
<dbReference type="SUPFAM" id="SSF102114">
    <property type="entry name" value="Radical SAM enzymes"/>
    <property type="match status" value="1"/>
</dbReference>
<gene>
    <name evidence="10" type="ORF">SAMN05443428_102172</name>
</gene>
<dbReference type="InterPro" id="IPR040074">
    <property type="entry name" value="BssD/PflA/YjjW"/>
</dbReference>
<dbReference type="InterPro" id="IPR001989">
    <property type="entry name" value="Radical_activat_CS"/>
</dbReference>
<protein>
    <submittedName>
        <fullName evidence="10">Pyruvate formate lyase activating enzyme</fullName>
    </submittedName>
</protein>
<dbReference type="NCBIfam" id="NF007483">
    <property type="entry name" value="PRK10076.1"/>
    <property type="match status" value="1"/>
</dbReference>
<evidence type="ECO:0000256" key="6">
    <source>
        <dbReference type="ARBA" id="ARBA00023002"/>
    </source>
</evidence>
<dbReference type="GO" id="GO:0051539">
    <property type="term" value="F:4 iron, 4 sulfur cluster binding"/>
    <property type="evidence" value="ECO:0007669"/>
    <property type="project" value="UniProtKB-KW"/>
</dbReference>
<dbReference type="SFLD" id="SFLDG01118">
    <property type="entry name" value="activating_enzymes__group_2"/>
    <property type="match status" value="1"/>
</dbReference>
<dbReference type="GO" id="GO:0016491">
    <property type="term" value="F:oxidoreductase activity"/>
    <property type="evidence" value="ECO:0007669"/>
    <property type="project" value="UniProtKB-KW"/>
</dbReference>